<accession>A0A0P9QIV8</accession>
<evidence type="ECO:0000256" key="5">
    <source>
        <dbReference type="ARBA" id="ARBA00022691"/>
    </source>
</evidence>
<keyword evidence="3" id="KW-0489">Methyltransferase</keyword>
<dbReference type="SUPFAM" id="SSF53335">
    <property type="entry name" value="S-adenosyl-L-methionine-dependent methyltransferases"/>
    <property type="match status" value="1"/>
</dbReference>
<dbReference type="Gene3D" id="3.40.50.150">
    <property type="entry name" value="Vaccinia Virus protein VP39"/>
    <property type="match status" value="1"/>
</dbReference>
<proteinExistence type="inferred from homology"/>
<evidence type="ECO:0000256" key="1">
    <source>
        <dbReference type="ARBA" id="ARBA00010203"/>
    </source>
</evidence>
<gene>
    <name evidence="8" type="ORF">ALO70_200173</name>
    <name evidence="9" type="ORF">ALQ86_200165</name>
</gene>
<evidence type="ECO:0000313" key="9">
    <source>
        <dbReference type="EMBL" id="RML96494.1"/>
    </source>
</evidence>
<dbReference type="GO" id="GO:0003677">
    <property type="term" value="F:DNA binding"/>
    <property type="evidence" value="ECO:0007669"/>
    <property type="project" value="InterPro"/>
</dbReference>
<comment type="similarity">
    <text evidence="1">Belongs to the N(4)/N(6)-methyltransferase family. N(4) subfamily.</text>
</comment>
<evidence type="ECO:0000313" key="11">
    <source>
        <dbReference type="Proteomes" id="UP000272627"/>
    </source>
</evidence>
<dbReference type="GO" id="GO:0032259">
    <property type="term" value="P:methylation"/>
    <property type="evidence" value="ECO:0007669"/>
    <property type="project" value="UniProtKB-KW"/>
</dbReference>
<dbReference type="PATRIC" id="fig|129137.4.peg.3738"/>
<evidence type="ECO:0000256" key="7">
    <source>
        <dbReference type="ARBA" id="ARBA00049120"/>
    </source>
</evidence>
<keyword evidence="5" id="KW-0949">S-adenosyl-L-methionine</keyword>
<evidence type="ECO:0000256" key="3">
    <source>
        <dbReference type="ARBA" id="ARBA00022603"/>
    </source>
</evidence>
<dbReference type="InterPro" id="IPR017985">
    <property type="entry name" value="MeTrfase_CN4_CS"/>
</dbReference>
<protein>
    <recommendedName>
        <fullName evidence="2">site-specific DNA-methyltransferase (cytosine-N(4)-specific)</fullName>
        <ecNumber evidence="2">2.1.1.113</ecNumber>
    </recommendedName>
</protein>
<keyword evidence="6" id="KW-0680">Restriction system</keyword>
<dbReference type="PROSITE" id="PS00093">
    <property type="entry name" value="N4_MTASE"/>
    <property type="match status" value="1"/>
</dbReference>
<dbReference type="InterPro" id="IPR029063">
    <property type="entry name" value="SAM-dependent_MTases_sf"/>
</dbReference>
<dbReference type="GO" id="GO:0015667">
    <property type="term" value="F:site-specific DNA-methyltransferase (cytosine-N4-specific) activity"/>
    <property type="evidence" value="ECO:0007669"/>
    <property type="project" value="UniProtKB-EC"/>
</dbReference>
<dbReference type="Proteomes" id="UP000050490">
    <property type="component" value="Unassembled WGS sequence"/>
</dbReference>
<comment type="catalytic activity">
    <reaction evidence="7">
        <text>a 2'-deoxycytidine in DNA + S-adenosyl-L-methionine = an N(4)-methyl-2'-deoxycytidine in DNA + S-adenosyl-L-homocysteine + H(+)</text>
        <dbReference type="Rhea" id="RHEA:16857"/>
        <dbReference type="Rhea" id="RHEA-COMP:11369"/>
        <dbReference type="Rhea" id="RHEA-COMP:13674"/>
        <dbReference type="ChEBI" id="CHEBI:15378"/>
        <dbReference type="ChEBI" id="CHEBI:57856"/>
        <dbReference type="ChEBI" id="CHEBI:59789"/>
        <dbReference type="ChEBI" id="CHEBI:85452"/>
        <dbReference type="ChEBI" id="CHEBI:137933"/>
        <dbReference type="EC" id="2.1.1.113"/>
    </reaction>
</comment>
<dbReference type="Proteomes" id="UP000272627">
    <property type="component" value="Unassembled WGS sequence"/>
</dbReference>
<keyword evidence="4" id="KW-0808">Transferase</keyword>
<evidence type="ECO:0000313" key="8">
    <source>
        <dbReference type="EMBL" id="KPX24657.1"/>
    </source>
</evidence>
<evidence type="ECO:0000256" key="2">
    <source>
        <dbReference type="ARBA" id="ARBA00012185"/>
    </source>
</evidence>
<evidence type="ECO:0000313" key="10">
    <source>
        <dbReference type="Proteomes" id="UP000050490"/>
    </source>
</evidence>
<comment type="caution">
    <text evidence="8">The sequence shown here is derived from an EMBL/GenBank/DDBJ whole genome shotgun (WGS) entry which is preliminary data.</text>
</comment>
<dbReference type="AlphaFoldDB" id="A0A0P9QIV8"/>
<dbReference type="EMBL" id="RBOA01000403">
    <property type="protein sequence ID" value="RML96494.1"/>
    <property type="molecule type" value="Genomic_DNA"/>
</dbReference>
<dbReference type="GO" id="GO:0009307">
    <property type="term" value="P:DNA restriction-modification system"/>
    <property type="evidence" value="ECO:0007669"/>
    <property type="project" value="UniProtKB-KW"/>
</dbReference>
<evidence type="ECO:0000256" key="4">
    <source>
        <dbReference type="ARBA" id="ARBA00022679"/>
    </source>
</evidence>
<dbReference type="EMBL" id="LJQI01000313">
    <property type="protein sequence ID" value="KPX24657.1"/>
    <property type="molecule type" value="Genomic_DNA"/>
</dbReference>
<dbReference type="EC" id="2.1.1.113" evidence="2"/>
<organism evidence="8 10">
    <name type="scientific">Pseudomonas amygdali pv. eriobotryae</name>
    <dbReference type="NCBI Taxonomy" id="129137"/>
    <lineage>
        <taxon>Bacteria</taxon>
        <taxon>Pseudomonadati</taxon>
        <taxon>Pseudomonadota</taxon>
        <taxon>Gammaproteobacteria</taxon>
        <taxon>Pseudomonadales</taxon>
        <taxon>Pseudomonadaceae</taxon>
        <taxon>Pseudomonas</taxon>
        <taxon>Pseudomonas amygdali</taxon>
    </lineage>
</organism>
<evidence type="ECO:0000256" key="6">
    <source>
        <dbReference type="ARBA" id="ARBA00022747"/>
    </source>
</evidence>
<name>A0A0P9QIV8_PSEA0</name>
<sequence length="350" mass="39414">MVLVAKASFVSKLDIPSLLPIAHSLVKSVPKALSKKGCLEPLEKWFDPQSALYLRSIESKINKQLVADSAYLNLTIRENNSSVSPIAAFFYVVLFRLARRLVKDLVGTNPTWLKVPKDPGGRKTIELSTVKFLFLNEVSLLCEQDRFFSSPDASRVIVKMGDATNLEFEGNSFDAIITSPPYCTRIDYAVATSLELALLRMTVDDYKVLRRSLVGTSTVDPSVPIPESGWGAECISFLDKVRNHTSYASKTYYYKSHVQYYSALYKSIGESSRVCKSGADIVFVVQNSYYKEVLNDLALIVEEMGAYFNLETRQRCDFSNNRSMSDINTNSKKYSKARRTEESVLIFKKL</sequence>
<reference evidence="8 10" key="1">
    <citation type="submission" date="2015-09" db="EMBL/GenBank/DDBJ databases">
        <title>Genome announcement of multiple Pseudomonas syringae strains.</title>
        <authorList>
            <person name="Thakur S."/>
            <person name="Wang P.W."/>
            <person name="Gong Y."/>
            <person name="Weir B.S."/>
            <person name="Guttman D.S."/>
        </authorList>
    </citation>
    <scope>NUCLEOTIDE SEQUENCE [LARGE SCALE GENOMIC DNA]</scope>
    <source>
        <strain evidence="8 10">ICMP4455</strain>
    </source>
</reference>
<reference evidence="9 11" key="2">
    <citation type="submission" date="2018-08" db="EMBL/GenBank/DDBJ databases">
        <title>Recombination of ecologically and evolutionarily significant loci maintains genetic cohesion in the Pseudomonas syringae species complex.</title>
        <authorList>
            <person name="Dillon M."/>
            <person name="Thakur S."/>
            <person name="Almeida R.N.D."/>
            <person name="Weir B.S."/>
            <person name="Guttman D.S."/>
        </authorList>
    </citation>
    <scope>NUCLEOTIDE SEQUENCE [LARGE SCALE GENOMIC DNA]</scope>
    <source>
        <strain evidence="9 11">ICMP 8636</strain>
    </source>
</reference>